<dbReference type="EMBL" id="AKWZ02000001">
    <property type="protein sequence ID" value="EPG76372.1"/>
    <property type="molecule type" value="Genomic_DNA"/>
</dbReference>
<dbReference type="GO" id="GO:0046872">
    <property type="term" value="F:metal ion binding"/>
    <property type="evidence" value="ECO:0007669"/>
    <property type="project" value="UniProtKB-KW"/>
</dbReference>
<evidence type="ECO:0000256" key="2">
    <source>
        <dbReference type="PIRSR" id="PIRSR603782-1"/>
    </source>
</evidence>
<comment type="similarity">
    <text evidence="1">Belongs to the SCO1/2 family.</text>
</comment>
<proteinExistence type="inferred from homology"/>
<gene>
    <name evidence="5" type="ORF">LEP1GSC058_1395</name>
</gene>
<dbReference type="STRING" id="1193011.LEP1GSC058_1395"/>
<dbReference type="SUPFAM" id="SSF52833">
    <property type="entry name" value="Thioredoxin-like"/>
    <property type="match status" value="1"/>
</dbReference>
<dbReference type="Proteomes" id="UP000014540">
    <property type="component" value="Unassembled WGS sequence"/>
</dbReference>
<feature type="binding site" evidence="2">
    <location>
        <position position="83"/>
    </location>
    <ligand>
        <name>Cu cation</name>
        <dbReference type="ChEBI" id="CHEBI:23378"/>
    </ligand>
</feature>
<evidence type="ECO:0000313" key="6">
    <source>
        <dbReference type="Proteomes" id="UP000014540"/>
    </source>
</evidence>
<keyword evidence="4" id="KW-1133">Transmembrane helix</keyword>
<dbReference type="RefSeq" id="WP_016547644.1">
    <property type="nucleotide sequence ID" value="NZ_AKWZ02000001.1"/>
</dbReference>
<keyword evidence="3" id="KW-1015">Disulfide bond</keyword>
<sequence>MEPEGKIERFRITKLTLGIIGSVVPLVLLHLYSLSSDSYLSREAALDPIFFENRNRPKTPENSIFFGKQSLVYFGYLRCKSVCHGTISKFKKILNDSQSESLQIVLISLDPENESSDSWRNYFSDVPQRRIRILKPESSEQSFRLASLFGDRIIRNPITLEIEHLDVMFWVDEEAKIRSLFPNFSQSKMFSPEFKRLISLK</sequence>
<comment type="caution">
    <text evidence="5">The sequence shown here is derived from an EMBL/GenBank/DDBJ whole genome shotgun (WGS) entry which is preliminary data.</text>
</comment>
<protein>
    <submittedName>
        <fullName evidence="5">SCO1/SenC domain protein</fullName>
    </submittedName>
</protein>
<dbReference type="InterPro" id="IPR036249">
    <property type="entry name" value="Thioredoxin-like_sf"/>
</dbReference>
<reference evidence="5" key="1">
    <citation type="submission" date="2013-04" db="EMBL/GenBank/DDBJ databases">
        <authorList>
            <person name="Harkins D.M."/>
            <person name="Durkin A.S."/>
            <person name="Selengut J.D."/>
            <person name="Sanka R."/>
            <person name="DePew J."/>
            <person name="Purushe J."/>
            <person name="Ahmed A."/>
            <person name="van der Linden H."/>
            <person name="Goris M.G.A."/>
            <person name="Hartskeerl R.A."/>
            <person name="Vinetz J.M."/>
            <person name="Sutton G.G."/>
            <person name="Nelson W.C."/>
            <person name="Fouts D.E."/>
        </authorList>
    </citation>
    <scope>NUCLEOTIDE SEQUENCE [LARGE SCALE GENOMIC DNA]</scope>
    <source>
        <strain evidence="5">BUT 6</strain>
    </source>
</reference>
<keyword evidence="4" id="KW-0812">Transmembrane</keyword>
<feature type="binding site" evidence="2">
    <location>
        <position position="79"/>
    </location>
    <ligand>
        <name>Cu cation</name>
        <dbReference type="ChEBI" id="CHEBI:23378"/>
    </ligand>
</feature>
<evidence type="ECO:0000313" key="5">
    <source>
        <dbReference type="EMBL" id="EPG76372.1"/>
    </source>
</evidence>
<keyword evidence="6" id="KW-1185">Reference proteome</keyword>
<organism evidence="5 6">
    <name type="scientific">Leptospira fainei serovar Hurstbridge str. BUT 6</name>
    <dbReference type="NCBI Taxonomy" id="1193011"/>
    <lineage>
        <taxon>Bacteria</taxon>
        <taxon>Pseudomonadati</taxon>
        <taxon>Spirochaetota</taxon>
        <taxon>Spirochaetia</taxon>
        <taxon>Leptospirales</taxon>
        <taxon>Leptospiraceae</taxon>
        <taxon>Leptospira</taxon>
    </lineage>
</organism>
<evidence type="ECO:0000256" key="1">
    <source>
        <dbReference type="ARBA" id="ARBA00010996"/>
    </source>
</evidence>
<evidence type="ECO:0000256" key="4">
    <source>
        <dbReference type="SAM" id="Phobius"/>
    </source>
</evidence>
<keyword evidence="4" id="KW-0472">Membrane</keyword>
<dbReference type="Gene3D" id="3.40.30.10">
    <property type="entry name" value="Glutaredoxin"/>
    <property type="match status" value="1"/>
</dbReference>
<dbReference type="InterPro" id="IPR003782">
    <property type="entry name" value="SCO1/SenC"/>
</dbReference>
<evidence type="ECO:0000256" key="3">
    <source>
        <dbReference type="PIRSR" id="PIRSR603782-2"/>
    </source>
</evidence>
<feature type="transmembrane region" description="Helical" evidence="4">
    <location>
        <begin position="12"/>
        <end position="32"/>
    </location>
</feature>
<name>S3W8L7_9LEPT</name>
<dbReference type="Pfam" id="PF02630">
    <property type="entry name" value="SCO1-SenC"/>
    <property type="match status" value="1"/>
</dbReference>
<keyword evidence="2" id="KW-0186">Copper</keyword>
<dbReference type="AlphaFoldDB" id="S3W8L7"/>
<feature type="disulfide bond" description="Redox-active" evidence="3">
    <location>
        <begin position="79"/>
        <end position="83"/>
    </location>
</feature>
<accession>S3W8L7</accession>
<keyword evidence="2" id="KW-0479">Metal-binding</keyword>